<keyword evidence="2" id="KW-1185">Reference proteome</keyword>
<dbReference type="RefSeq" id="WP_168448326.1">
    <property type="nucleotide sequence ID" value="NZ_JAAXOW010000007.1"/>
</dbReference>
<dbReference type="Gene3D" id="1.10.1740.10">
    <property type="match status" value="1"/>
</dbReference>
<organism evidence="1 2">
    <name type="scientific">Sanguibacter hominis ATCC BAA-789</name>
    <dbReference type="NCBI Taxonomy" id="1312740"/>
    <lineage>
        <taxon>Bacteria</taxon>
        <taxon>Bacillati</taxon>
        <taxon>Actinomycetota</taxon>
        <taxon>Actinomycetes</taxon>
        <taxon>Micrococcales</taxon>
        <taxon>Sanguibacteraceae</taxon>
        <taxon>Sanguibacter</taxon>
    </lineage>
</organism>
<dbReference type="Proteomes" id="UP000774283">
    <property type="component" value="Unassembled WGS sequence"/>
</dbReference>
<proteinExistence type="predicted"/>
<reference evidence="1 2" key="1">
    <citation type="submission" date="2020-04" db="EMBL/GenBank/DDBJ databases">
        <title>MicrobeNet Type strains.</title>
        <authorList>
            <person name="Nicholson A.C."/>
        </authorList>
    </citation>
    <scope>NUCLEOTIDE SEQUENCE [LARGE SCALE GENOMIC DNA]</scope>
    <source>
        <strain evidence="1 2">ATCC BAA-789</strain>
    </source>
</reference>
<dbReference type="EMBL" id="JAAXOW010000007">
    <property type="protein sequence ID" value="NKX94252.1"/>
    <property type="molecule type" value="Genomic_DNA"/>
</dbReference>
<accession>A0A9X5FFT5</accession>
<evidence type="ECO:0000313" key="1">
    <source>
        <dbReference type="EMBL" id="NKX94252.1"/>
    </source>
</evidence>
<dbReference type="AlphaFoldDB" id="A0A9X5FFT5"/>
<name>A0A9X5FFT5_9MICO</name>
<comment type="caution">
    <text evidence="1">The sequence shown here is derived from an EMBL/GenBank/DDBJ whole genome shotgun (WGS) entry which is preliminary data.</text>
</comment>
<protein>
    <submittedName>
        <fullName evidence="1">Uncharacterized protein</fullName>
    </submittedName>
</protein>
<gene>
    <name evidence="1" type="ORF">HF995_13400</name>
</gene>
<evidence type="ECO:0000313" key="2">
    <source>
        <dbReference type="Proteomes" id="UP000774283"/>
    </source>
</evidence>
<sequence>MTAQSEDVTVSEVDPDTRPAREVAYDADEFAVAVQTWRPLVRRQLAKWGEAGRVEDVMAMFASDLWTSLGRWEVANGSPPLVQWAHGVAKNTVSTYLRTERPGRGPAGRQTVPLEVLVELPGRESEKAEKAEETRAAREIIRQCETYYASIPGGLAKWKMILDQADHERRGVNARQHALELLETFTDSLDED</sequence>